<dbReference type="OrthoDB" id="150591at2"/>
<organism evidence="1 2">
    <name type="scientific">Ornatilinea apprima</name>
    <dbReference type="NCBI Taxonomy" id="1134406"/>
    <lineage>
        <taxon>Bacteria</taxon>
        <taxon>Bacillati</taxon>
        <taxon>Chloroflexota</taxon>
        <taxon>Anaerolineae</taxon>
        <taxon>Anaerolineales</taxon>
        <taxon>Anaerolineaceae</taxon>
        <taxon>Ornatilinea</taxon>
    </lineage>
</organism>
<reference evidence="1 2" key="1">
    <citation type="submission" date="2015-07" db="EMBL/GenBank/DDBJ databases">
        <title>Genome sequence of Ornatilinea apprima DSM 23815.</title>
        <authorList>
            <person name="Hemp J."/>
            <person name="Ward L.M."/>
            <person name="Pace L.A."/>
            <person name="Fischer W.W."/>
        </authorList>
    </citation>
    <scope>NUCLEOTIDE SEQUENCE [LARGE SCALE GENOMIC DNA]</scope>
    <source>
        <strain evidence="1 2">P3M-1</strain>
    </source>
</reference>
<evidence type="ECO:0000313" key="1">
    <source>
        <dbReference type="EMBL" id="KPL79065.1"/>
    </source>
</evidence>
<protein>
    <submittedName>
        <fullName evidence="1">Uncharacterized protein</fullName>
    </submittedName>
</protein>
<sequence>MKKIIPFPRLLALLIIALTLLFTPGSLPRLPSTPYEQARVFTRSIEFDYVAWGARASLDKLRQIALGASHYLSEDQQKQVVMEYIDLVSQSVHLEAQIEQIYSEPSITDPQNFSIPWRDQLSQVQSRLKKTAPLAESILQQQISLTLRDLDLSALGQPIPPVLFQVTELPKALIISPRSVIRQDAFVSLEANLPLDQITGLEEQIARQMDVSALVEDVGGIGMYPTMIIRTTNLSFLIEVAAHEWIHNFLTLRPLGWNYDTSPELRSMNETTANLSGKEISQAVLRRFYPELLPKPQPAPSGTLSAAPIESPPSEPVFDFRAEMHTTRLKADELLAAGKIEEAEAYMEERRQLFLQNGYRIRKLNQAYFAFHGAYADVPGGAAGEDPVGPAVVALREKSPSLAAFLRRIAWITSLDDLQQAVSAPD</sequence>
<dbReference type="RefSeq" id="WP_075061684.1">
    <property type="nucleotide sequence ID" value="NZ_LGCL01000015.1"/>
</dbReference>
<accession>A0A0P6XH02</accession>
<evidence type="ECO:0000313" key="2">
    <source>
        <dbReference type="Proteomes" id="UP000050417"/>
    </source>
</evidence>
<dbReference type="STRING" id="1134406.ADN00_04070"/>
<dbReference type="AlphaFoldDB" id="A0A0P6XH02"/>
<dbReference type="Proteomes" id="UP000050417">
    <property type="component" value="Unassembled WGS sequence"/>
</dbReference>
<name>A0A0P6XH02_9CHLR</name>
<dbReference type="EMBL" id="LGCL01000015">
    <property type="protein sequence ID" value="KPL79065.1"/>
    <property type="molecule type" value="Genomic_DNA"/>
</dbReference>
<keyword evidence="2" id="KW-1185">Reference proteome</keyword>
<gene>
    <name evidence="1" type="ORF">ADN00_04070</name>
</gene>
<proteinExistence type="predicted"/>
<comment type="caution">
    <text evidence="1">The sequence shown here is derived from an EMBL/GenBank/DDBJ whole genome shotgun (WGS) entry which is preliminary data.</text>
</comment>